<dbReference type="EMBL" id="CP091871">
    <property type="protein sequence ID" value="WEU40275.1"/>
    <property type="molecule type" value="Genomic_DNA"/>
</dbReference>
<dbReference type="KEGG" id="oyw:OdinLCB4_007355"/>
<evidence type="ECO:0000313" key="2">
    <source>
        <dbReference type="Proteomes" id="UP000186851"/>
    </source>
</evidence>
<reference evidence="1" key="1">
    <citation type="journal article" date="2017" name="Nature">
        <title>Asgard archaea illuminate the origin of eukaryotic cellular complexity.</title>
        <authorList>
            <person name="Zaremba-Niedzwiedzka K."/>
            <person name="Caceres E.F."/>
            <person name="Saw J.H."/>
            <person name="Backstrom D."/>
            <person name="Juzokaite L."/>
            <person name="Vancaester E."/>
            <person name="Seitz K.W."/>
            <person name="Anantharaman K."/>
            <person name="Starnawski P."/>
            <person name="Kjeldsen K.U."/>
            <person name="Scott M.B."/>
            <person name="Nunoura T."/>
            <person name="Banfield J.F."/>
            <person name="Schramm A."/>
            <person name="Baker B.J."/>
            <person name="Spang A."/>
            <person name="Ettema T.J.G."/>
        </authorList>
    </citation>
    <scope>NUCLEOTIDE SEQUENCE</scope>
    <source>
        <strain evidence="1">LCB_4</strain>
    </source>
</reference>
<dbReference type="AlphaFoldDB" id="A0AAF0D230"/>
<proteinExistence type="predicted"/>
<name>A0AAF0D230_ODILC</name>
<accession>A0AAF0D230</accession>
<protein>
    <submittedName>
        <fullName evidence="1">Uncharacterized protein</fullName>
    </submittedName>
</protein>
<sequence>MWVITLEKIDEKFKTIQLADCKKIFGSYTVLKPEFFDDLYRRVTGRRNYQSMQGVKQVTGEDGQDWSENSWYLILARDKKNLDFWLLVKQEPDGSGRITGVGPDQLTQYIKENRDFPFLETVEALIRAPGKWSKILVLVN</sequence>
<evidence type="ECO:0000313" key="1">
    <source>
        <dbReference type="EMBL" id="WEU40275.1"/>
    </source>
</evidence>
<organism evidence="1 2">
    <name type="scientific">Odinarchaeota yellowstonii (strain LCB_4)</name>
    <dbReference type="NCBI Taxonomy" id="1841599"/>
    <lineage>
        <taxon>Archaea</taxon>
        <taxon>Promethearchaeati</taxon>
        <taxon>Candidatus Odinarchaeota</taxon>
        <taxon>Candidatus Odinarchaeia</taxon>
        <taxon>Candidatus Odinarchaeales</taxon>
        <taxon>Candidatus Odinarchaeaceae</taxon>
        <taxon>Candidatus Odinarchaeum</taxon>
    </lineage>
</organism>
<reference evidence="1" key="2">
    <citation type="journal article" date="2022" name="Nat. Microbiol.">
        <title>A closed Candidatus Odinarchaeum chromosome exposes Asgard archaeal viruses.</title>
        <authorList>
            <person name="Tamarit D."/>
            <person name="Caceres E.F."/>
            <person name="Krupovic M."/>
            <person name="Nijland R."/>
            <person name="Eme L."/>
            <person name="Robinson N.P."/>
            <person name="Ettema T.J.G."/>
        </authorList>
    </citation>
    <scope>NUCLEOTIDE SEQUENCE</scope>
    <source>
        <strain evidence="1">LCB_4</strain>
    </source>
</reference>
<dbReference type="Proteomes" id="UP000186851">
    <property type="component" value="Chromosome"/>
</dbReference>
<gene>
    <name evidence="1" type="ORF">OdinLCB4_007355</name>
</gene>